<gene>
    <name evidence="2" type="ORF">F2Q68_00014016</name>
    <name evidence="1" type="ORF">F2Q70_00020474</name>
</gene>
<comment type="caution">
    <text evidence="2">The sequence shown here is derived from an EMBL/GenBank/DDBJ whole genome shotgun (WGS) entry which is preliminary data.</text>
</comment>
<dbReference type="EMBL" id="QGKW02001940">
    <property type="protein sequence ID" value="KAF2556199.1"/>
    <property type="molecule type" value="Genomic_DNA"/>
</dbReference>
<proteinExistence type="predicted"/>
<evidence type="ECO:0000313" key="3">
    <source>
        <dbReference type="Proteomes" id="UP000712281"/>
    </source>
</evidence>
<evidence type="ECO:0000313" key="2">
    <source>
        <dbReference type="EMBL" id="KAF2556199.1"/>
    </source>
</evidence>
<protein>
    <submittedName>
        <fullName evidence="2">Uncharacterized protein</fullName>
    </submittedName>
</protein>
<sequence length="67" mass="8033">MYHRKDELQVETFGNREEHQRNLAKLSPDQVIESHKQELEPPFVCVDDLIQEGTRRGEVSWATRWRL</sequence>
<reference evidence="2" key="1">
    <citation type="submission" date="2019-12" db="EMBL/GenBank/DDBJ databases">
        <title>Genome sequencing and annotation of Brassica cretica.</title>
        <authorList>
            <person name="Studholme D.J."/>
            <person name="Sarris P.F."/>
        </authorList>
    </citation>
    <scope>NUCLEOTIDE SEQUENCE</scope>
    <source>
        <strain evidence="2">PFS-001/15</strain>
        <strain evidence="1">PFS-102/07</strain>
        <tissue evidence="2">Leaf</tissue>
    </source>
</reference>
<organism evidence="2 3">
    <name type="scientific">Brassica cretica</name>
    <name type="common">Mustard</name>
    <dbReference type="NCBI Taxonomy" id="69181"/>
    <lineage>
        <taxon>Eukaryota</taxon>
        <taxon>Viridiplantae</taxon>
        <taxon>Streptophyta</taxon>
        <taxon>Embryophyta</taxon>
        <taxon>Tracheophyta</taxon>
        <taxon>Spermatophyta</taxon>
        <taxon>Magnoliopsida</taxon>
        <taxon>eudicotyledons</taxon>
        <taxon>Gunneridae</taxon>
        <taxon>Pentapetalae</taxon>
        <taxon>rosids</taxon>
        <taxon>malvids</taxon>
        <taxon>Brassicales</taxon>
        <taxon>Brassicaceae</taxon>
        <taxon>Brassiceae</taxon>
        <taxon>Brassica</taxon>
    </lineage>
</organism>
<dbReference type="EMBL" id="QGKY02001925">
    <property type="protein sequence ID" value="KAF2547091.1"/>
    <property type="molecule type" value="Genomic_DNA"/>
</dbReference>
<name>A0A8S9HE33_BRACR</name>
<evidence type="ECO:0000313" key="1">
    <source>
        <dbReference type="EMBL" id="KAF2547091.1"/>
    </source>
</evidence>
<dbReference type="Proteomes" id="UP000712281">
    <property type="component" value="Unassembled WGS sequence"/>
</dbReference>
<dbReference type="AlphaFoldDB" id="A0A8S9HE33"/>
<accession>A0A8S9HE33</accession>